<accession>A0A645H4H0</accession>
<dbReference type="EMBL" id="VSSQ01085622">
    <property type="protein sequence ID" value="MPN33222.1"/>
    <property type="molecule type" value="Genomic_DNA"/>
</dbReference>
<proteinExistence type="predicted"/>
<gene>
    <name evidence="1" type="ORF">SDC9_180706</name>
</gene>
<reference evidence="1" key="1">
    <citation type="submission" date="2019-08" db="EMBL/GenBank/DDBJ databases">
        <authorList>
            <person name="Kucharzyk K."/>
            <person name="Murdoch R.W."/>
            <person name="Higgins S."/>
            <person name="Loffler F."/>
        </authorList>
    </citation>
    <scope>NUCLEOTIDE SEQUENCE</scope>
</reference>
<comment type="caution">
    <text evidence="1">The sequence shown here is derived from an EMBL/GenBank/DDBJ whole genome shotgun (WGS) entry which is preliminary data.</text>
</comment>
<organism evidence="1">
    <name type="scientific">bioreactor metagenome</name>
    <dbReference type="NCBI Taxonomy" id="1076179"/>
    <lineage>
        <taxon>unclassified sequences</taxon>
        <taxon>metagenomes</taxon>
        <taxon>ecological metagenomes</taxon>
    </lineage>
</organism>
<evidence type="ECO:0000313" key="1">
    <source>
        <dbReference type="EMBL" id="MPN33222.1"/>
    </source>
</evidence>
<name>A0A645H4H0_9ZZZZ</name>
<dbReference type="AlphaFoldDB" id="A0A645H4H0"/>
<sequence length="89" mass="10274">MPQFMSKSFLVAYNSVIVHKNQRRGLQGAEPVTVTPWLFSMLGIRIHIYEISGHHFRKNLVETGIHPEIGLLDLFDSIRISIVFAWLVR</sequence>
<protein>
    <submittedName>
        <fullName evidence="1">Uncharacterized protein</fullName>
    </submittedName>
</protein>